<evidence type="ECO:0000256" key="14">
    <source>
        <dbReference type="ARBA" id="ARBA00022840"/>
    </source>
</evidence>
<evidence type="ECO:0000256" key="5">
    <source>
        <dbReference type="ARBA" id="ARBA00004692"/>
    </source>
</evidence>
<evidence type="ECO:0000256" key="8">
    <source>
        <dbReference type="ARBA" id="ARBA00012016"/>
    </source>
</evidence>
<dbReference type="GO" id="GO:0005524">
    <property type="term" value="F:ATP binding"/>
    <property type="evidence" value="ECO:0007669"/>
    <property type="project" value="UniProtKB-KW"/>
</dbReference>
<dbReference type="Proteomes" id="UP000434409">
    <property type="component" value="Unassembled WGS sequence"/>
</dbReference>
<evidence type="ECO:0000256" key="12">
    <source>
        <dbReference type="ARBA" id="ARBA00022741"/>
    </source>
</evidence>
<comment type="caution">
    <text evidence="18">The sequence shown here is derived from an EMBL/GenBank/DDBJ whole genome shotgun (WGS) entry which is preliminary data.</text>
</comment>
<evidence type="ECO:0000256" key="2">
    <source>
        <dbReference type="ARBA" id="ARBA00000711"/>
    </source>
</evidence>
<evidence type="ECO:0000256" key="9">
    <source>
        <dbReference type="ARBA" id="ARBA00012523"/>
    </source>
</evidence>
<comment type="catalytic activity">
    <reaction evidence="1">
        <text>adenosylcob(III)inamide + ATP = adenosylcob(III)inamide phosphate + ADP + H(+)</text>
        <dbReference type="Rhea" id="RHEA:15769"/>
        <dbReference type="ChEBI" id="CHEBI:2480"/>
        <dbReference type="ChEBI" id="CHEBI:15378"/>
        <dbReference type="ChEBI" id="CHEBI:30616"/>
        <dbReference type="ChEBI" id="CHEBI:58502"/>
        <dbReference type="ChEBI" id="CHEBI:456216"/>
        <dbReference type="EC" id="2.7.1.156"/>
    </reaction>
</comment>
<gene>
    <name evidence="18" type="ORF">FYJ34_03120</name>
</gene>
<proteinExistence type="inferred from homology"/>
<dbReference type="Gene3D" id="3.40.50.300">
    <property type="entry name" value="P-loop containing nucleotide triphosphate hydrolases"/>
    <property type="match status" value="1"/>
</dbReference>
<evidence type="ECO:0000256" key="13">
    <source>
        <dbReference type="ARBA" id="ARBA00022777"/>
    </source>
</evidence>
<evidence type="ECO:0000256" key="7">
    <source>
        <dbReference type="ARBA" id="ARBA00007490"/>
    </source>
</evidence>
<sequence>MKLIIGGAAQGKRDYAREQFGRGRYLDGSCCSREELYREKGVYDFQLWIRKRMQEEKEPFQEGGKERLLEQCRAILRENPEIVIICNEVGCGLVPIEQADRQYRDLVGEICVWLAKEAEEVHRVICGIGRRIK</sequence>
<evidence type="ECO:0000256" key="3">
    <source>
        <dbReference type="ARBA" id="ARBA00001522"/>
    </source>
</evidence>
<organism evidence="18 19">
    <name type="scientific">Suipraeoptans intestinalis</name>
    <dbReference type="NCBI Taxonomy" id="2606628"/>
    <lineage>
        <taxon>Bacteria</taxon>
        <taxon>Bacillati</taxon>
        <taxon>Bacillota</taxon>
        <taxon>Clostridia</taxon>
        <taxon>Lachnospirales</taxon>
        <taxon>Lachnospiraceae</taxon>
        <taxon>Suipraeoptans</taxon>
    </lineage>
</organism>
<comment type="catalytic activity">
    <reaction evidence="2">
        <text>adenosylcob(III)inamide phosphate + GTP + H(+) = adenosylcob(III)inamide-GDP + diphosphate</text>
        <dbReference type="Rhea" id="RHEA:22712"/>
        <dbReference type="ChEBI" id="CHEBI:15378"/>
        <dbReference type="ChEBI" id="CHEBI:33019"/>
        <dbReference type="ChEBI" id="CHEBI:37565"/>
        <dbReference type="ChEBI" id="CHEBI:58502"/>
        <dbReference type="ChEBI" id="CHEBI:60487"/>
        <dbReference type="EC" id="2.7.7.62"/>
    </reaction>
</comment>
<keyword evidence="13 18" id="KW-0418">Kinase</keyword>
<keyword evidence="11" id="KW-0808">Transferase</keyword>
<evidence type="ECO:0000256" key="15">
    <source>
        <dbReference type="ARBA" id="ARBA00023134"/>
    </source>
</evidence>
<evidence type="ECO:0000256" key="6">
    <source>
        <dbReference type="ARBA" id="ARBA00005159"/>
    </source>
</evidence>
<protein>
    <recommendedName>
        <fullName evidence="16">Adenosylcobinamide kinase</fullName>
        <ecNumber evidence="8">2.7.1.156</ecNumber>
        <ecNumber evidence="9">2.7.7.62</ecNumber>
    </recommendedName>
    <alternativeName>
        <fullName evidence="17">Adenosylcobinamide-phosphate guanylyltransferase</fullName>
    </alternativeName>
</protein>
<dbReference type="GO" id="GO:0009236">
    <property type="term" value="P:cobalamin biosynthetic process"/>
    <property type="evidence" value="ECO:0007669"/>
    <property type="project" value="UniProtKB-UniPathway"/>
</dbReference>
<evidence type="ECO:0000313" key="18">
    <source>
        <dbReference type="EMBL" id="MSR93282.1"/>
    </source>
</evidence>
<dbReference type="Pfam" id="PF02283">
    <property type="entry name" value="CobU"/>
    <property type="match status" value="1"/>
</dbReference>
<evidence type="ECO:0000256" key="11">
    <source>
        <dbReference type="ARBA" id="ARBA00022679"/>
    </source>
</evidence>
<dbReference type="PANTHER" id="PTHR34848:SF1">
    <property type="entry name" value="BIFUNCTIONAL ADENOSYLCOBALAMIN BIOSYNTHESIS PROTEIN COBU"/>
    <property type="match status" value="1"/>
</dbReference>
<dbReference type="PANTHER" id="PTHR34848">
    <property type="match status" value="1"/>
</dbReference>
<comment type="function">
    <text evidence="4">Catalyzes ATP-dependent phosphorylation of adenosylcobinamide and addition of GMP to adenosylcobinamide phosphate.</text>
</comment>
<dbReference type="EC" id="2.7.7.62" evidence="9"/>
<reference evidence="18 19" key="1">
    <citation type="submission" date="2019-08" db="EMBL/GenBank/DDBJ databases">
        <title>In-depth cultivation of the pig gut microbiome towards novel bacterial diversity and tailored functional studies.</title>
        <authorList>
            <person name="Wylensek D."/>
            <person name="Hitch T.C.A."/>
            <person name="Clavel T."/>
        </authorList>
    </citation>
    <scope>NUCLEOTIDE SEQUENCE [LARGE SCALE GENOMIC DNA]</scope>
    <source>
        <strain evidence="18 19">68-1-5</strain>
    </source>
</reference>
<evidence type="ECO:0000256" key="1">
    <source>
        <dbReference type="ARBA" id="ARBA00000312"/>
    </source>
</evidence>
<dbReference type="GO" id="GO:0005525">
    <property type="term" value="F:GTP binding"/>
    <property type="evidence" value="ECO:0007669"/>
    <property type="project" value="UniProtKB-KW"/>
</dbReference>
<evidence type="ECO:0000256" key="17">
    <source>
        <dbReference type="ARBA" id="ARBA00030571"/>
    </source>
</evidence>
<comment type="pathway">
    <text evidence="5">Cofactor biosynthesis; adenosylcobalamin biosynthesis; adenosylcobalamin from cob(II)yrinate a,c-diamide: step 6/7.</text>
</comment>
<dbReference type="EMBL" id="VULY01000018">
    <property type="protein sequence ID" value="MSR93282.1"/>
    <property type="molecule type" value="Genomic_DNA"/>
</dbReference>
<evidence type="ECO:0000256" key="10">
    <source>
        <dbReference type="ARBA" id="ARBA00022573"/>
    </source>
</evidence>
<dbReference type="InterPro" id="IPR027417">
    <property type="entry name" value="P-loop_NTPase"/>
</dbReference>
<accession>A0A6N7V1X6</accession>
<dbReference type="InterPro" id="IPR003203">
    <property type="entry name" value="CobU/CobP"/>
</dbReference>
<keyword evidence="10" id="KW-0169">Cobalamin biosynthesis</keyword>
<dbReference type="UniPathway" id="UPA00148">
    <property type="reaction ID" value="UER00236"/>
</dbReference>
<dbReference type="SUPFAM" id="SSF52540">
    <property type="entry name" value="P-loop containing nucleoside triphosphate hydrolases"/>
    <property type="match status" value="1"/>
</dbReference>
<keyword evidence="15" id="KW-0342">GTP-binding</keyword>
<evidence type="ECO:0000313" key="19">
    <source>
        <dbReference type="Proteomes" id="UP000434409"/>
    </source>
</evidence>
<dbReference type="EC" id="2.7.1.156" evidence="8"/>
<dbReference type="GO" id="GO:0008820">
    <property type="term" value="F:cobinamide phosphate guanylyltransferase activity"/>
    <property type="evidence" value="ECO:0007669"/>
    <property type="project" value="UniProtKB-EC"/>
</dbReference>
<evidence type="ECO:0000256" key="16">
    <source>
        <dbReference type="ARBA" id="ARBA00029570"/>
    </source>
</evidence>
<evidence type="ECO:0000256" key="4">
    <source>
        <dbReference type="ARBA" id="ARBA00003889"/>
    </source>
</evidence>
<comment type="catalytic activity">
    <reaction evidence="3">
        <text>adenosylcob(III)inamide + GTP = adenosylcob(III)inamide phosphate + GDP + H(+)</text>
        <dbReference type="Rhea" id="RHEA:15765"/>
        <dbReference type="ChEBI" id="CHEBI:2480"/>
        <dbReference type="ChEBI" id="CHEBI:15378"/>
        <dbReference type="ChEBI" id="CHEBI:37565"/>
        <dbReference type="ChEBI" id="CHEBI:58189"/>
        <dbReference type="ChEBI" id="CHEBI:58502"/>
        <dbReference type="EC" id="2.7.1.156"/>
    </reaction>
</comment>
<dbReference type="GO" id="GO:0043752">
    <property type="term" value="F:adenosylcobinamide kinase activity"/>
    <property type="evidence" value="ECO:0007669"/>
    <property type="project" value="UniProtKB-EC"/>
</dbReference>
<dbReference type="AlphaFoldDB" id="A0A6N7V1X6"/>
<keyword evidence="12" id="KW-0547">Nucleotide-binding</keyword>
<keyword evidence="14" id="KW-0067">ATP-binding</keyword>
<dbReference type="RefSeq" id="WP_154476167.1">
    <property type="nucleotide sequence ID" value="NZ_VULY01000018.1"/>
</dbReference>
<name>A0A6N7V1X6_9FIRM</name>
<comment type="similarity">
    <text evidence="7">Belongs to the CobU/CobP family.</text>
</comment>
<comment type="pathway">
    <text evidence="6">Cofactor biosynthesis; adenosylcobalamin biosynthesis; adenosylcobalamin from cob(II)yrinate a,c-diamide: step 5/7.</text>
</comment>
<keyword evidence="19" id="KW-1185">Reference proteome</keyword>